<dbReference type="InterPro" id="IPR038727">
    <property type="entry name" value="NadR/Ttd14_AAA_dom"/>
</dbReference>
<dbReference type="InterPro" id="IPR027417">
    <property type="entry name" value="P-loop_NTPase"/>
</dbReference>
<dbReference type="Pfam" id="PF13521">
    <property type="entry name" value="AAA_28"/>
    <property type="match status" value="1"/>
</dbReference>
<dbReference type="RefSeq" id="WP_078634156.1">
    <property type="nucleotide sequence ID" value="NZ_JBEZXL010000004.1"/>
</dbReference>
<evidence type="ECO:0000259" key="1">
    <source>
        <dbReference type="Pfam" id="PF13521"/>
    </source>
</evidence>
<dbReference type="EMBL" id="CP050692">
    <property type="protein sequence ID" value="QIT48977.1"/>
    <property type="molecule type" value="Genomic_DNA"/>
</dbReference>
<evidence type="ECO:0000313" key="3">
    <source>
        <dbReference type="Proteomes" id="UP000502504"/>
    </source>
</evidence>
<dbReference type="Proteomes" id="UP000502504">
    <property type="component" value="Chromosome"/>
</dbReference>
<dbReference type="AlphaFoldDB" id="A0AAE6YHM8"/>
<protein>
    <submittedName>
        <fullName evidence="2">AAA family ATPase</fullName>
    </submittedName>
</protein>
<organism evidence="2 3">
    <name type="scientific">Streptomyces antibioticus</name>
    <dbReference type="NCBI Taxonomy" id="1890"/>
    <lineage>
        <taxon>Bacteria</taxon>
        <taxon>Bacillati</taxon>
        <taxon>Actinomycetota</taxon>
        <taxon>Actinomycetes</taxon>
        <taxon>Kitasatosporales</taxon>
        <taxon>Streptomycetaceae</taxon>
        <taxon>Streptomyces</taxon>
    </lineage>
</organism>
<name>A0AAE6YHM8_STRAT</name>
<feature type="domain" description="NadR/Ttd14 AAA" evidence="1">
    <location>
        <begin position="2"/>
        <end position="193"/>
    </location>
</feature>
<reference evidence="2 3" key="1">
    <citation type="submission" date="2020-03" db="EMBL/GenBank/DDBJ databases">
        <title>Is there a link between lipid content and antibiotic production in Streptomyces?</title>
        <authorList>
            <person name="David M."/>
            <person name="Lejeune C."/>
            <person name="Abreu S."/>
            <person name="Thibessard A."/>
            <person name="Leblond P."/>
            <person name="Chaminade P."/>
            <person name="Virolle M.-J."/>
        </authorList>
    </citation>
    <scope>NUCLEOTIDE SEQUENCE [LARGE SCALE GENOMIC DNA]</scope>
    <source>
        <strain evidence="2 3">DSM 41481</strain>
    </source>
</reference>
<accession>A0AAE6YHM8</accession>
<dbReference type="Gene3D" id="3.40.50.300">
    <property type="entry name" value="P-loop containing nucleotide triphosphate hydrolases"/>
    <property type="match status" value="1"/>
</dbReference>
<proteinExistence type="predicted"/>
<evidence type="ECO:0000313" key="2">
    <source>
        <dbReference type="EMBL" id="QIT48977.1"/>
    </source>
</evidence>
<sequence length="238" mass="26240">MKIAISGTYSAGKTSTVMTLSRYTGVPRTLARTIREILPEAVPGKALSQVTPAEFLQLMLRRHTGRAVQEALLGDHFISDGSSLQEWLYGAGRVLHGMNPNATAENAGGLVAVREEEMEFFAKVVDQYAIALKAHVKSTYDAYVHLEHELPIAADGHRPMNEGFRATIDKKLLETLDELEIPYHIVRGTMPERLTRICELFGLTPVMSMDEAIALAREDYAAQDFRLETERVAAAAAA</sequence>
<gene>
    <name evidence="2" type="ORF">HCX60_20250</name>
</gene>